<reference evidence="3 4" key="1">
    <citation type="submission" date="2017-10" db="EMBL/GenBank/DDBJ databases">
        <title>Massilia psychrophilum sp. nov., a novel purple-pigmented bacterium isolated from Tianshan glacier, Xinjiang Municipality, China.</title>
        <authorList>
            <person name="Wang H."/>
        </authorList>
    </citation>
    <scope>NUCLEOTIDE SEQUENCE [LARGE SCALE GENOMIC DNA]</scope>
    <source>
        <strain evidence="3 4">JCM 30813</strain>
    </source>
</reference>
<gene>
    <name evidence="3" type="ORF">CR103_16800</name>
</gene>
<evidence type="ECO:0000259" key="2">
    <source>
        <dbReference type="Pfam" id="PF09361"/>
    </source>
</evidence>
<dbReference type="NCBIfam" id="TIGR01841">
    <property type="entry name" value="phasin"/>
    <property type="match status" value="1"/>
</dbReference>
<name>A0A2G8SY16_9BURK</name>
<dbReference type="Pfam" id="PF09361">
    <property type="entry name" value="Phasin_2"/>
    <property type="match status" value="1"/>
</dbReference>
<comment type="caution">
    <text evidence="3">The sequence shown here is derived from an EMBL/GenBank/DDBJ whole genome shotgun (WGS) entry which is preliminary data.</text>
</comment>
<keyword evidence="4" id="KW-1185">Reference proteome</keyword>
<feature type="compositionally biased region" description="Basic and acidic residues" evidence="1">
    <location>
        <begin position="119"/>
        <end position="146"/>
    </location>
</feature>
<dbReference type="EMBL" id="PDOB01000031">
    <property type="protein sequence ID" value="PIL38690.1"/>
    <property type="molecule type" value="Genomic_DNA"/>
</dbReference>
<feature type="region of interest" description="Disordered" evidence="1">
    <location>
        <begin position="108"/>
        <end position="213"/>
    </location>
</feature>
<sequence>MYPFAQSVTPAVRTHMDAHMSFVNDISKSFFHSFQQVCDLNIQLAQTMLEETTLASQQAMSQSRPTEALSAASVHAQPAAEKLRAYQQHVSRVAADAQVDLARVTEQHVQETSRTAKALADEVQRAASEETERGLRTQQETMRKFSDPFQNTAARGNGGSASMQGANGGSHMGGSSDSPTANSGQQSAAGQSGQSGQPGQSSKPGSPGARKDS</sequence>
<organism evidence="3 4">
    <name type="scientific">Massilia psychrophila</name>
    <dbReference type="NCBI Taxonomy" id="1603353"/>
    <lineage>
        <taxon>Bacteria</taxon>
        <taxon>Pseudomonadati</taxon>
        <taxon>Pseudomonadota</taxon>
        <taxon>Betaproteobacteria</taxon>
        <taxon>Burkholderiales</taxon>
        <taxon>Oxalobacteraceae</taxon>
        <taxon>Telluria group</taxon>
        <taxon>Massilia</taxon>
    </lineage>
</organism>
<dbReference type="OrthoDB" id="8777596at2"/>
<protein>
    <submittedName>
        <fullName evidence="3">Granule-associated protein</fullName>
    </submittedName>
</protein>
<accession>A0A2G8SY16</accession>
<dbReference type="AlphaFoldDB" id="A0A2G8SY16"/>
<evidence type="ECO:0000256" key="1">
    <source>
        <dbReference type="SAM" id="MobiDB-lite"/>
    </source>
</evidence>
<feature type="compositionally biased region" description="Polar residues" evidence="1">
    <location>
        <begin position="173"/>
        <end position="182"/>
    </location>
</feature>
<proteinExistence type="predicted"/>
<dbReference type="Proteomes" id="UP000228593">
    <property type="component" value="Unassembled WGS sequence"/>
</dbReference>
<dbReference type="InterPro" id="IPR010127">
    <property type="entry name" value="Phasin_subfam-1"/>
</dbReference>
<feature type="compositionally biased region" description="Low complexity" evidence="1">
    <location>
        <begin position="183"/>
        <end position="213"/>
    </location>
</feature>
<evidence type="ECO:0000313" key="3">
    <source>
        <dbReference type="EMBL" id="PIL38690.1"/>
    </source>
</evidence>
<evidence type="ECO:0000313" key="4">
    <source>
        <dbReference type="Proteomes" id="UP000228593"/>
    </source>
</evidence>
<feature type="domain" description="Phasin" evidence="2">
    <location>
        <begin position="16"/>
        <end position="109"/>
    </location>
</feature>
<feature type="compositionally biased region" description="Polar residues" evidence="1">
    <location>
        <begin position="148"/>
        <end position="165"/>
    </location>
</feature>
<dbReference type="InterPro" id="IPR018968">
    <property type="entry name" value="Phasin"/>
</dbReference>